<feature type="domain" description="Beta-galactosidase 1-like first all-beta" evidence="8">
    <location>
        <begin position="390"/>
        <end position="499"/>
    </location>
</feature>
<dbReference type="Gene3D" id="3.20.20.80">
    <property type="entry name" value="Glycosidases"/>
    <property type="match status" value="1"/>
</dbReference>
<dbReference type="AlphaFoldDB" id="A0A846RR98"/>
<evidence type="ECO:0000256" key="4">
    <source>
        <dbReference type="PIRSR" id="PIRSR006336-1"/>
    </source>
</evidence>
<dbReference type="InterPro" id="IPR048913">
    <property type="entry name" value="BetaGal_gal-bd"/>
</dbReference>
<organism evidence="10 11">
    <name type="scientific">Arthrobacter pigmenti</name>
    <dbReference type="NCBI Taxonomy" id="271432"/>
    <lineage>
        <taxon>Bacteria</taxon>
        <taxon>Bacillati</taxon>
        <taxon>Actinomycetota</taxon>
        <taxon>Actinomycetes</taxon>
        <taxon>Micrococcales</taxon>
        <taxon>Micrococcaceae</taxon>
        <taxon>Arthrobacter</taxon>
    </lineage>
</organism>
<dbReference type="InterPro" id="IPR008979">
    <property type="entry name" value="Galactose-bd-like_sf"/>
</dbReference>
<evidence type="ECO:0000313" key="10">
    <source>
        <dbReference type="EMBL" id="NJC21606.1"/>
    </source>
</evidence>
<feature type="domain" description="Beta-galactosidase galactose-binding" evidence="9">
    <location>
        <begin position="522"/>
        <end position="578"/>
    </location>
</feature>
<dbReference type="Pfam" id="PF21467">
    <property type="entry name" value="BetaGal_gal-bd"/>
    <property type="match status" value="1"/>
</dbReference>
<proteinExistence type="inferred from homology"/>
<dbReference type="PIRSF" id="PIRSF006336">
    <property type="entry name" value="B-gal"/>
    <property type="match status" value="1"/>
</dbReference>
<dbReference type="InterPro" id="IPR001944">
    <property type="entry name" value="Glycoside_Hdrlase_35"/>
</dbReference>
<evidence type="ECO:0000256" key="1">
    <source>
        <dbReference type="ARBA" id="ARBA00009809"/>
    </source>
</evidence>
<dbReference type="Proteomes" id="UP000547458">
    <property type="component" value="Unassembled WGS sequence"/>
</dbReference>
<name>A0A846RR98_9MICC</name>
<keyword evidence="2 5" id="KW-0378">Hydrolase</keyword>
<dbReference type="GO" id="GO:0004565">
    <property type="term" value="F:beta-galactosidase activity"/>
    <property type="evidence" value="ECO:0007669"/>
    <property type="project" value="UniProtKB-EC"/>
</dbReference>
<protein>
    <recommendedName>
        <fullName evidence="5">Beta-galactosidase</fullName>
        <ecNumber evidence="5">3.2.1.23</ecNumber>
    </recommendedName>
</protein>
<dbReference type="PRINTS" id="PR00742">
    <property type="entry name" value="GLHYDRLASE35"/>
</dbReference>
<dbReference type="RefSeq" id="WP_342450261.1">
    <property type="nucleotide sequence ID" value="NZ_JAATJL010000001.1"/>
</dbReference>
<dbReference type="InterPro" id="IPR026283">
    <property type="entry name" value="B-gal_1-like"/>
</dbReference>
<evidence type="ECO:0000256" key="3">
    <source>
        <dbReference type="ARBA" id="ARBA00023295"/>
    </source>
</evidence>
<comment type="similarity">
    <text evidence="1 6">Belongs to the glycosyl hydrolase 35 family.</text>
</comment>
<evidence type="ECO:0000256" key="2">
    <source>
        <dbReference type="ARBA" id="ARBA00022801"/>
    </source>
</evidence>
<comment type="catalytic activity">
    <reaction evidence="5">
        <text>Hydrolysis of terminal non-reducing beta-D-galactose residues in beta-D-galactosides.</text>
        <dbReference type="EC" id="3.2.1.23"/>
    </reaction>
</comment>
<evidence type="ECO:0000313" key="11">
    <source>
        <dbReference type="Proteomes" id="UP000547458"/>
    </source>
</evidence>
<dbReference type="EC" id="3.2.1.23" evidence="5"/>
<dbReference type="InterPro" id="IPR048912">
    <property type="entry name" value="BetaGal1-like_ABD1"/>
</dbReference>
<dbReference type="FunFam" id="3.20.20.80:FF:000115">
    <property type="entry name" value="Beta-galactosidase"/>
    <property type="match status" value="1"/>
</dbReference>
<dbReference type="InterPro" id="IPR019801">
    <property type="entry name" value="Glyco_hydro_35_CS"/>
</dbReference>
<comment type="caution">
    <text evidence="10">The sequence shown here is derived from an EMBL/GenBank/DDBJ whole genome shotgun (WGS) entry which is preliminary data.</text>
</comment>
<feature type="active site" description="Nucleophile" evidence="4">
    <location>
        <position position="249"/>
    </location>
</feature>
<evidence type="ECO:0000256" key="6">
    <source>
        <dbReference type="RuleBase" id="RU003679"/>
    </source>
</evidence>
<feature type="domain" description="Glycoside hydrolase 35 catalytic" evidence="7">
    <location>
        <begin position="26"/>
        <end position="339"/>
    </location>
</feature>
<dbReference type="InterPro" id="IPR017853">
    <property type="entry name" value="GH"/>
</dbReference>
<dbReference type="Pfam" id="PF01301">
    <property type="entry name" value="Glyco_hydro_35"/>
    <property type="match status" value="1"/>
</dbReference>
<reference evidence="10 11" key="1">
    <citation type="submission" date="2020-03" db="EMBL/GenBank/DDBJ databases">
        <title>Sequencing the genomes of 1000 actinobacteria strains.</title>
        <authorList>
            <person name="Klenk H.-P."/>
        </authorList>
    </citation>
    <scope>NUCLEOTIDE SEQUENCE [LARGE SCALE GENOMIC DNA]</scope>
    <source>
        <strain evidence="10 11">DSM 16403</strain>
    </source>
</reference>
<dbReference type="GO" id="GO:0005975">
    <property type="term" value="P:carbohydrate metabolic process"/>
    <property type="evidence" value="ECO:0007669"/>
    <property type="project" value="InterPro"/>
</dbReference>
<keyword evidence="11" id="KW-1185">Reference proteome</keyword>
<gene>
    <name evidence="10" type="ORF">BJ994_000682</name>
</gene>
<keyword evidence="3 5" id="KW-0326">Glycosidase</keyword>
<dbReference type="Gene3D" id="2.60.120.260">
    <property type="entry name" value="Galactose-binding domain-like"/>
    <property type="match status" value="2"/>
</dbReference>
<evidence type="ECO:0000256" key="5">
    <source>
        <dbReference type="RuleBase" id="RU000675"/>
    </source>
</evidence>
<accession>A0A846RR98</accession>
<evidence type="ECO:0000259" key="9">
    <source>
        <dbReference type="Pfam" id="PF21467"/>
    </source>
</evidence>
<evidence type="ECO:0000259" key="8">
    <source>
        <dbReference type="Pfam" id="PF21317"/>
    </source>
</evidence>
<dbReference type="Pfam" id="PF21317">
    <property type="entry name" value="BetaGal_ABD_1"/>
    <property type="match status" value="1"/>
</dbReference>
<dbReference type="InterPro" id="IPR031330">
    <property type="entry name" value="Gly_Hdrlase_35_cat"/>
</dbReference>
<feature type="active site" description="Proton donor" evidence="4">
    <location>
        <position position="173"/>
    </location>
</feature>
<dbReference type="PANTHER" id="PTHR23421">
    <property type="entry name" value="BETA-GALACTOSIDASE RELATED"/>
    <property type="match status" value="1"/>
</dbReference>
<dbReference type="EMBL" id="JAATJL010000001">
    <property type="protein sequence ID" value="NJC21606.1"/>
    <property type="molecule type" value="Genomic_DNA"/>
</dbReference>
<dbReference type="SUPFAM" id="SSF51445">
    <property type="entry name" value="(Trans)glycosidases"/>
    <property type="match status" value="1"/>
</dbReference>
<dbReference type="SUPFAM" id="SSF49785">
    <property type="entry name" value="Galactose-binding domain-like"/>
    <property type="match status" value="1"/>
</dbReference>
<dbReference type="PROSITE" id="PS01182">
    <property type="entry name" value="GLYCOSYL_HYDROL_F35"/>
    <property type="match status" value="1"/>
</dbReference>
<evidence type="ECO:0000259" key="7">
    <source>
        <dbReference type="Pfam" id="PF01301"/>
    </source>
</evidence>
<sequence length="610" mass="66423">MTLLQNDFRPGTEPAGAALTFADSQLARHGQPHRILSGSVHYFRVHPYQWRDRLEKIKALGLNTVDTYVAWNFHQRKPGPPDFTGWRDLGAFIDLAAELGLDAIVRPGPYICAEWDNGGFPAWLTGVPGISLRSSDRRYLEPLAEWFDELMPIIERRQAVHGGPVVAVQLENEYGSYGDDTAYLAWLRDALTSRGIVELIYTADGPTELMLDGGTLEGTMAAATFGSGAHDAAELLRTRRNSEPFLCAEFWNGWFDHWGEKHHTRTPESAASGVAEILAENGSVSLYMAHGGSNFGLWAGANHADGVLQPTVQSYDSDAPIAEDGALTEKFHTIRAALHSHENDDDGALPVAALPAAARRLAPARLAMNHRAGLLETLRELAAPVRSASPLTFEELGLDAGLVLYRSTPMLPRGESRISVLGLHDRAQVFLDGEPLGVLDRGTGEGGLAVVGQGKRVTLEILVENQGRINYGPYLGEHKGILQGVTVGRRLIHGWEQIAVDLEGFDPASLADGPVDGSASGFFETSFECTDPADTFLALPGFVKGFVWINGFLLGRYWEVGPQATYYVPGPLLQAGLNRIVVLELQQCGTHAELREEPDLGSSEQYIESF</sequence>